<dbReference type="Proteomes" id="UP000199309">
    <property type="component" value="Unassembled WGS sequence"/>
</dbReference>
<gene>
    <name evidence="10" type="ORF">SAMN05660299_01676</name>
</gene>
<evidence type="ECO:0000256" key="4">
    <source>
        <dbReference type="ARBA" id="ARBA00022475"/>
    </source>
</evidence>
<evidence type="ECO:0000256" key="8">
    <source>
        <dbReference type="SAM" id="Phobius"/>
    </source>
</evidence>
<dbReference type="PRINTS" id="PR00758">
    <property type="entry name" value="ARSENICPUMP"/>
</dbReference>
<dbReference type="GO" id="GO:0015105">
    <property type="term" value="F:arsenite transmembrane transporter activity"/>
    <property type="evidence" value="ECO:0007669"/>
    <property type="project" value="InterPro"/>
</dbReference>
<keyword evidence="11" id="KW-1185">Reference proteome</keyword>
<feature type="domain" description="Citrate transporter-like" evidence="9">
    <location>
        <begin position="13"/>
        <end position="364"/>
    </location>
</feature>
<name>A0A1G9WQL9_9FIRM</name>
<evidence type="ECO:0000313" key="10">
    <source>
        <dbReference type="EMBL" id="SDM86832.1"/>
    </source>
</evidence>
<feature type="transmembrane region" description="Helical" evidence="8">
    <location>
        <begin position="24"/>
        <end position="40"/>
    </location>
</feature>
<protein>
    <submittedName>
        <fullName evidence="10">Possible tyrosine transporter P-protein (TC 2.A.45.2.1)</fullName>
    </submittedName>
</protein>
<evidence type="ECO:0000256" key="7">
    <source>
        <dbReference type="ARBA" id="ARBA00023136"/>
    </source>
</evidence>
<dbReference type="OrthoDB" id="9765532at2"/>
<evidence type="ECO:0000256" key="5">
    <source>
        <dbReference type="ARBA" id="ARBA00022692"/>
    </source>
</evidence>
<dbReference type="PANTHER" id="PTHR43568">
    <property type="entry name" value="P PROTEIN"/>
    <property type="match status" value="1"/>
</dbReference>
<feature type="transmembrane region" description="Helical" evidence="8">
    <location>
        <begin position="171"/>
        <end position="193"/>
    </location>
</feature>
<dbReference type="RefSeq" id="WP_091650530.1">
    <property type="nucleotide sequence ID" value="NZ_FNHQ01000015.1"/>
</dbReference>
<feature type="transmembrane region" description="Helical" evidence="8">
    <location>
        <begin position="401"/>
        <end position="423"/>
    </location>
</feature>
<keyword evidence="7 8" id="KW-0472">Membrane</keyword>
<comment type="subcellular location">
    <subcellularLocation>
        <location evidence="1">Cell membrane</location>
        <topology evidence="1">Multi-pass membrane protein</topology>
    </subcellularLocation>
</comment>
<proteinExistence type="inferred from homology"/>
<dbReference type="InterPro" id="IPR000802">
    <property type="entry name" value="Arsenical_pump_ArsB"/>
</dbReference>
<dbReference type="GO" id="GO:0005886">
    <property type="term" value="C:plasma membrane"/>
    <property type="evidence" value="ECO:0007669"/>
    <property type="project" value="UniProtKB-SubCell"/>
</dbReference>
<feature type="transmembrane region" description="Helical" evidence="8">
    <location>
        <begin position="313"/>
        <end position="335"/>
    </location>
</feature>
<dbReference type="InterPro" id="IPR004680">
    <property type="entry name" value="Cit_transptr-like_dom"/>
</dbReference>
<dbReference type="Pfam" id="PF03600">
    <property type="entry name" value="CitMHS"/>
    <property type="match status" value="1"/>
</dbReference>
<evidence type="ECO:0000313" key="11">
    <source>
        <dbReference type="Proteomes" id="UP000199309"/>
    </source>
</evidence>
<keyword evidence="3" id="KW-0813">Transport</keyword>
<sequence length="424" mass="46268">MFYFAIVIFMITYLGIVTEKIPRTYAALAGGMVMIFAGYVTQEDAIRHYIDFNTLGLLAGMMAMIGVIRQSGVFEAMAIWAVKITRGRPKILLALLSVITAVTSSLFDAVTAVLLLAPMCISLARRLEIEPYPFLIMGILISNIGGTALMVGNPPNVMIGSATGLSFNAFFYNLAPCVVLTMVSIVPILIYMYRNELNVKRPMSPRSLQALHPGSEIKDMRLLKQSAVVMTLTILGFIFHHHLGLESAAIAMAGATVLLIITKTDVKKAMSFIHWETLFFFLGLFILVGGIEEAGVISALAQHVLTLTDGDLFLSSGLLIWLAAMASAFVDNIPFTATMIPLISHMQQIMGSQTDFLWWSLALGACFGGNGTIIGASPNLLIVAMAEKEGYSISFLKYMKVGFPLTVLSVAIAHLYVMVRYFMF</sequence>
<keyword evidence="4" id="KW-1003">Cell membrane</keyword>
<feature type="transmembrane region" description="Helical" evidence="8">
    <location>
        <begin position="247"/>
        <end position="266"/>
    </location>
</feature>
<feature type="transmembrane region" description="Helical" evidence="8">
    <location>
        <begin position="222"/>
        <end position="241"/>
    </location>
</feature>
<feature type="transmembrane region" description="Helical" evidence="8">
    <location>
        <begin position="278"/>
        <end position="301"/>
    </location>
</feature>
<comment type="similarity">
    <text evidence="2">Belongs to the CitM (TC 2.A.11) transporter family.</text>
</comment>
<dbReference type="InterPro" id="IPR051475">
    <property type="entry name" value="Diverse_Ion_Transporter"/>
</dbReference>
<feature type="transmembrane region" description="Helical" evidence="8">
    <location>
        <begin position="132"/>
        <end position="151"/>
    </location>
</feature>
<accession>A0A1G9WQL9</accession>
<organism evidence="10 11">
    <name type="scientific">Megasphaera paucivorans</name>
    <dbReference type="NCBI Taxonomy" id="349095"/>
    <lineage>
        <taxon>Bacteria</taxon>
        <taxon>Bacillati</taxon>
        <taxon>Bacillota</taxon>
        <taxon>Negativicutes</taxon>
        <taxon>Veillonellales</taxon>
        <taxon>Veillonellaceae</taxon>
        <taxon>Megasphaera</taxon>
    </lineage>
</organism>
<dbReference type="STRING" id="349095.SAMN05660299_01676"/>
<evidence type="ECO:0000256" key="6">
    <source>
        <dbReference type="ARBA" id="ARBA00022989"/>
    </source>
</evidence>
<dbReference type="CDD" id="cd01116">
    <property type="entry name" value="P_permease"/>
    <property type="match status" value="1"/>
</dbReference>
<feature type="transmembrane region" description="Helical" evidence="8">
    <location>
        <begin position="356"/>
        <end position="381"/>
    </location>
</feature>
<dbReference type="EMBL" id="FNHQ01000015">
    <property type="protein sequence ID" value="SDM86832.1"/>
    <property type="molecule type" value="Genomic_DNA"/>
</dbReference>
<evidence type="ECO:0000259" key="9">
    <source>
        <dbReference type="Pfam" id="PF03600"/>
    </source>
</evidence>
<keyword evidence="6 8" id="KW-1133">Transmembrane helix</keyword>
<evidence type="ECO:0000256" key="3">
    <source>
        <dbReference type="ARBA" id="ARBA00022448"/>
    </source>
</evidence>
<evidence type="ECO:0000256" key="2">
    <source>
        <dbReference type="ARBA" id="ARBA00009843"/>
    </source>
</evidence>
<dbReference type="AlphaFoldDB" id="A0A1G9WQL9"/>
<evidence type="ECO:0000256" key="1">
    <source>
        <dbReference type="ARBA" id="ARBA00004651"/>
    </source>
</evidence>
<keyword evidence="5 8" id="KW-0812">Transmembrane</keyword>
<reference evidence="10 11" key="1">
    <citation type="submission" date="2016-10" db="EMBL/GenBank/DDBJ databases">
        <authorList>
            <person name="de Groot N.N."/>
        </authorList>
    </citation>
    <scope>NUCLEOTIDE SEQUENCE [LARGE SCALE GENOMIC DNA]</scope>
    <source>
        <strain evidence="10 11">DSM 16981</strain>
    </source>
</reference>
<dbReference type="PANTHER" id="PTHR43568:SF1">
    <property type="entry name" value="P PROTEIN"/>
    <property type="match status" value="1"/>
</dbReference>
<feature type="transmembrane region" description="Helical" evidence="8">
    <location>
        <begin position="52"/>
        <end position="71"/>
    </location>
</feature>
<feature type="transmembrane region" description="Helical" evidence="8">
    <location>
        <begin position="91"/>
        <end position="120"/>
    </location>
</feature>